<dbReference type="AlphaFoldDB" id="A0A927AS14"/>
<accession>A0A927AS14</accession>
<feature type="compositionally biased region" description="Basic and acidic residues" evidence="1">
    <location>
        <begin position="47"/>
        <end position="63"/>
    </location>
</feature>
<sequence>MNTTDNQTYDPAEDDNQGVVQLLAQGETAKPGAAQVKQMSPESAMGADDKKDSDSPEVERNNDDVLAEDVPESGEQLT</sequence>
<proteinExistence type="predicted"/>
<evidence type="ECO:0000256" key="1">
    <source>
        <dbReference type="SAM" id="MobiDB-lite"/>
    </source>
</evidence>
<keyword evidence="3" id="KW-1185">Reference proteome</keyword>
<evidence type="ECO:0000313" key="3">
    <source>
        <dbReference type="Proteomes" id="UP000598820"/>
    </source>
</evidence>
<evidence type="ECO:0000313" key="2">
    <source>
        <dbReference type="EMBL" id="MBD2700545.1"/>
    </source>
</evidence>
<gene>
    <name evidence="2" type="ORF">IC229_07860</name>
</gene>
<name>A0A927AS14_9BACT</name>
<feature type="region of interest" description="Disordered" evidence="1">
    <location>
        <begin position="25"/>
        <end position="78"/>
    </location>
</feature>
<organism evidence="2 3">
    <name type="scientific">Spirosoma profusum</name>
    <dbReference type="NCBI Taxonomy" id="2771354"/>
    <lineage>
        <taxon>Bacteria</taxon>
        <taxon>Pseudomonadati</taxon>
        <taxon>Bacteroidota</taxon>
        <taxon>Cytophagia</taxon>
        <taxon>Cytophagales</taxon>
        <taxon>Cytophagaceae</taxon>
        <taxon>Spirosoma</taxon>
    </lineage>
</organism>
<comment type="caution">
    <text evidence="2">The sequence shown here is derived from an EMBL/GenBank/DDBJ whole genome shotgun (WGS) entry which is preliminary data.</text>
</comment>
<dbReference type="EMBL" id="JACWZY010000005">
    <property type="protein sequence ID" value="MBD2700545.1"/>
    <property type="molecule type" value="Genomic_DNA"/>
</dbReference>
<reference evidence="2" key="1">
    <citation type="submission" date="2020-09" db="EMBL/GenBank/DDBJ databases">
        <authorList>
            <person name="Kim M.K."/>
        </authorList>
    </citation>
    <scope>NUCLEOTIDE SEQUENCE</scope>
    <source>
        <strain evidence="2">BT702</strain>
    </source>
</reference>
<protein>
    <submittedName>
        <fullName evidence="2">Uncharacterized protein</fullName>
    </submittedName>
</protein>
<dbReference type="Proteomes" id="UP000598820">
    <property type="component" value="Unassembled WGS sequence"/>
</dbReference>
<dbReference type="RefSeq" id="WP_190886409.1">
    <property type="nucleotide sequence ID" value="NZ_JACWZY010000005.1"/>
</dbReference>
<feature type="region of interest" description="Disordered" evidence="1">
    <location>
        <begin position="1"/>
        <end position="20"/>
    </location>
</feature>